<organism evidence="1 2">
    <name type="scientific">Achromobacter phage vB_AxyP_19-32_Axy10</name>
    <dbReference type="NCBI Taxonomy" id="2591041"/>
    <lineage>
        <taxon>Viruses</taxon>
        <taxon>Duplodnaviria</taxon>
        <taxon>Heunggongvirae</taxon>
        <taxon>Uroviricota</taxon>
        <taxon>Caudoviricetes</taxon>
        <taxon>Schitoviridae</taxon>
        <taxon>Rothmandenesvirinae</taxon>
        <taxon>Pourcelvirus</taxon>
        <taxon>Pourcelvirus Axy10</taxon>
    </lineage>
</organism>
<dbReference type="Proteomes" id="UP000320802">
    <property type="component" value="Segment"/>
</dbReference>
<evidence type="ECO:0000313" key="1">
    <source>
        <dbReference type="EMBL" id="QDH83958.1"/>
    </source>
</evidence>
<keyword evidence="2" id="KW-1185">Reference proteome</keyword>
<reference evidence="1 2" key="1">
    <citation type="submission" date="2019-05" db="EMBL/GenBank/DDBJ databases">
        <title>Complete genome sequence of sixteen phages from Abidjan, cote d'Ivoire, isolated on a single strain of Achromobacter xylosoxidans.</title>
        <authorList>
            <person name="Essoh C."/>
            <person name="Vernadet J.-P."/>
            <person name="Vergnaud G."/>
            <person name="Pourcel C."/>
        </authorList>
    </citation>
    <scope>NUCLEOTIDE SEQUENCE [LARGE SCALE GENOMIC DNA]</scope>
</reference>
<gene>
    <name evidence="1" type="ORF">Axy10_031</name>
</gene>
<evidence type="ECO:0000313" key="2">
    <source>
        <dbReference type="Proteomes" id="UP000320802"/>
    </source>
</evidence>
<sequence>MEVWYRYEQVLQSGGHYDLDGEFIPGVPRVGLNLIEYTVIKYTPKGVWLNVLGRKRFVLHQGRKKFAHADKKDAVESFVARKDKQIRILKSQQNNAITARNMAIEMLAQIEEGKEPCPPRYRMASKGI</sequence>
<name>A0A514CU08_9CAUD</name>
<dbReference type="EMBL" id="MK962629">
    <property type="protein sequence ID" value="QDH83958.1"/>
    <property type="molecule type" value="Genomic_DNA"/>
</dbReference>
<proteinExistence type="predicted"/>
<accession>A0A514CU08</accession>
<protein>
    <submittedName>
        <fullName evidence="1">Uncharacterized protein</fullName>
    </submittedName>
</protein>